<protein>
    <recommendedName>
        <fullName evidence="4">CoA transferase</fullName>
    </recommendedName>
</protein>
<feature type="region of interest" description="Disordered" evidence="2">
    <location>
        <begin position="49"/>
        <end position="80"/>
    </location>
</feature>
<dbReference type="SUPFAM" id="SSF89796">
    <property type="entry name" value="CoA-transferase family III (CaiB/BaiF)"/>
    <property type="match status" value="1"/>
</dbReference>
<evidence type="ECO:0000256" key="1">
    <source>
        <dbReference type="ARBA" id="ARBA00022679"/>
    </source>
</evidence>
<dbReference type="Pfam" id="PF02515">
    <property type="entry name" value="CoA_transf_3"/>
    <property type="match status" value="1"/>
</dbReference>
<evidence type="ECO:0000256" key="2">
    <source>
        <dbReference type="SAM" id="MobiDB-lite"/>
    </source>
</evidence>
<dbReference type="InterPro" id="IPR003673">
    <property type="entry name" value="CoA-Trfase_fam_III"/>
</dbReference>
<dbReference type="AlphaFoldDB" id="A0A381Q9F4"/>
<dbReference type="PANTHER" id="PTHR48207:SF3">
    <property type="entry name" value="SUCCINATE--HYDROXYMETHYLGLUTARATE COA-TRANSFERASE"/>
    <property type="match status" value="1"/>
</dbReference>
<keyword evidence="1" id="KW-0808">Transferase</keyword>
<dbReference type="GO" id="GO:0008410">
    <property type="term" value="F:CoA-transferase activity"/>
    <property type="evidence" value="ECO:0007669"/>
    <property type="project" value="TreeGrafter"/>
</dbReference>
<reference evidence="3" key="1">
    <citation type="submission" date="2018-05" db="EMBL/GenBank/DDBJ databases">
        <authorList>
            <person name="Lanie J.A."/>
            <person name="Ng W.-L."/>
            <person name="Kazmierczak K.M."/>
            <person name="Andrzejewski T.M."/>
            <person name="Davidsen T.M."/>
            <person name="Wayne K.J."/>
            <person name="Tettelin H."/>
            <person name="Glass J.I."/>
            <person name="Rusch D."/>
            <person name="Podicherti R."/>
            <person name="Tsui H.-C.T."/>
            <person name="Winkler M.E."/>
        </authorList>
    </citation>
    <scope>NUCLEOTIDE SEQUENCE</scope>
</reference>
<name>A0A381Q9F4_9ZZZZ</name>
<dbReference type="InterPro" id="IPR050483">
    <property type="entry name" value="CoA-transferase_III_domain"/>
</dbReference>
<evidence type="ECO:0008006" key="4">
    <source>
        <dbReference type="Google" id="ProtNLM"/>
    </source>
</evidence>
<dbReference type="Gene3D" id="3.40.50.10540">
    <property type="entry name" value="Crotonobetainyl-coa:carnitine coa-transferase, domain 1"/>
    <property type="match status" value="1"/>
</dbReference>
<dbReference type="EMBL" id="UINC01001261">
    <property type="protein sequence ID" value="SUZ75962.1"/>
    <property type="molecule type" value="Genomic_DNA"/>
</dbReference>
<accession>A0A381Q9F4</accession>
<dbReference type="InterPro" id="IPR023606">
    <property type="entry name" value="CoA-Trfase_III_dom_1_sf"/>
</dbReference>
<sequence>VTEKNQSHSPGVTPYLEGVTVLDFTQYLAGPSCTRLLVEMGADVIKVEYPPYGDPVRPSPPRRNGRSAYHVQQNRGKRSLSVDLTRPEGIALIEDLVPHVDIVVENYSPGVMERRGLGYSRLRELNPQVIMASISGFGQTGPLSEKTAFDFIAQAYSGLMHMTGEPDGPPMLIGAGIADTSTGVHAFAALGYALYRRDRTGEGSHLDIGMVDVMYHMQETAVSGPSLSQGEVVGMRTGRHYAPASPAGIFKGPEGWIVVFALENQIANLWAALEMPELAEDPRFTNNRTRLEHRDALTKIIEDWMAAFDKDQDVVSTLERHRVPCGPVVEPVKLAETHPHFLERGTVREVADPLAGSMLIPGFPLRFSDAPDLPDLVAAEVGEHNETVLADLLGLDSESVAALEEEGILYRRPPRE</sequence>
<gene>
    <name evidence="3" type="ORF">METZ01_LOCUS28816</name>
</gene>
<proteinExistence type="predicted"/>
<dbReference type="InterPro" id="IPR044855">
    <property type="entry name" value="CoA-Trfase_III_dom3_sf"/>
</dbReference>
<feature type="non-terminal residue" evidence="3">
    <location>
        <position position="1"/>
    </location>
</feature>
<dbReference type="Gene3D" id="3.30.1540.10">
    <property type="entry name" value="formyl-coa transferase, domain 3"/>
    <property type="match status" value="1"/>
</dbReference>
<evidence type="ECO:0000313" key="3">
    <source>
        <dbReference type="EMBL" id="SUZ75962.1"/>
    </source>
</evidence>
<dbReference type="PANTHER" id="PTHR48207">
    <property type="entry name" value="SUCCINATE--HYDROXYMETHYLGLUTARATE COA-TRANSFERASE"/>
    <property type="match status" value="1"/>
</dbReference>
<organism evidence="3">
    <name type="scientific">marine metagenome</name>
    <dbReference type="NCBI Taxonomy" id="408172"/>
    <lineage>
        <taxon>unclassified sequences</taxon>
        <taxon>metagenomes</taxon>
        <taxon>ecological metagenomes</taxon>
    </lineage>
</organism>